<organism evidence="6 7">
    <name type="scientific">Acaryochloris thomasi RCC1774</name>
    <dbReference type="NCBI Taxonomy" id="1764569"/>
    <lineage>
        <taxon>Bacteria</taxon>
        <taxon>Bacillati</taxon>
        <taxon>Cyanobacteriota</taxon>
        <taxon>Cyanophyceae</taxon>
        <taxon>Acaryochloridales</taxon>
        <taxon>Acaryochloridaceae</taxon>
        <taxon>Acaryochloris</taxon>
        <taxon>Acaryochloris thomasi</taxon>
    </lineage>
</organism>
<dbReference type="Proteomes" id="UP000248857">
    <property type="component" value="Unassembled WGS sequence"/>
</dbReference>
<dbReference type="InterPro" id="IPR021147">
    <property type="entry name" value="DUF697"/>
</dbReference>
<evidence type="ECO:0000313" key="7">
    <source>
        <dbReference type="Proteomes" id="UP000248857"/>
    </source>
</evidence>
<evidence type="ECO:0000256" key="2">
    <source>
        <dbReference type="ARBA" id="ARBA00022692"/>
    </source>
</evidence>
<comment type="subcellular location">
    <subcellularLocation>
        <location evidence="1">Membrane</location>
        <topology evidence="1">Multi-pass membrane protein</topology>
    </subcellularLocation>
</comment>
<dbReference type="OrthoDB" id="467934at2"/>
<evidence type="ECO:0000256" key="1">
    <source>
        <dbReference type="ARBA" id="ARBA00004141"/>
    </source>
</evidence>
<keyword evidence="7" id="KW-1185">Reference proteome</keyword>
<evidence type="ECO:0008006" key="8">
    <source>
        <dbReference type="Google" id="ProtNLM"/>
    </source>
</evidence>
<proteinExistence type="predicted"/>
<evidence type="ECO:0000256" key="4">
    <source>
        <dbReference type="ARBA" id="ARBA00023136"/>
    </source>
</evidence>
<dbReference type="InterPro" id="IPR027417">
    <property type="entry name" value="P-loop_NTPase"/>
</dbReference>
<keyword evidence="2 5" id="KW-0812">Transmembrane</keyword>
<evidence type="ECO:0000313" key="6">
    <source>
        <dbReference type="EMBL" id="PZD74528.1"/>
    </source>
</evidence>
<sequence>MSAQTKQRLMWGAGAIIFALYFLIPDERGFSDFMVTGLVLGLGILAVWLKVGRKEIAPLETAAVTRQTVQKTFAKTETLIDHLEEMVGEAAESWKPQLTEVKTGLERETLQLTVMGNSGVGKSTVLDLLKGQFNCGFSESSQLLTEAVPPANALETLGTFKQLPQPLSTADVVLFVTQGDLTQSEFQCLQALDAYQKQMLVLFNKQDQYLPAQRTVLQEKIKQQLQGEESVVDVVAIASQPNPIKVRRYQEDGSYHEILEAPEPDIKALTQRLNQIIAEDTEQLILQQTYQQTLSLQSEIQVQLNQTRHELAQPIIERYQWITGATAFANPVPTLDLLAAAAISGKMVMDLGSLYRLKFSVNQAQAIASTMASAMLKLGLVEISTQALSALLKGHAFTFVAGGLLQGVSAAHLTHVAGLSLTEHFQELNALELVSPESNWQPEKLKKTMERVFVAQQQLEGLKDFSQKAIGRFRRQGGLLESAT</sequence>
<dbReference type="Pfam" id="PF05128">
    <property type="entry name" value="DUF697"/>
    <property type="match status" value="1"/>
</dbReference>
<evidence type="ECO:0000256" key="3">
    <source>
        <dbReference type="ARBA" id="ARBA00022989"/>
    </source>
</evidence>
<reference evidence="6 7" key="1">
    <citation type="journal article" date="2018" name="Sci. Rep.">
        <title>A novel species of the marine cyanobacterium Acaryochloris with a unique pigment content and lifestyle.</title>
        <authorList>
            <person name="Partensky F."/>
            <person name="Six C."/>
            <person name="Ratin M."/>
            <person name="Garczarek L."/>
            <person name="Vaulot D."/>
            <person name="Probert I."/>
            <person name="Calteau A."/>
            <person name="Gourvil P."/>
            <person name="Marie D."/>
            <person name="Grebert T."/>
            <person name="Bouchier C."/>
            <person name="Le Panse S."/>
            <person name="Gachenot M."/>
            <person name="Rodriguez F."/>
            <person name="Garrido J.L."/>
        </authorList>
    </citation>
    <scope>NUCLEOTIDE SEQUENCE [LARGE SCALE GENOMIC DNA]</scope>
    <source>
        <strain evidence="6 7">RCC1774</strain>
    </source>
</reference>
<dbReference type="SUPFAM" id="SSF52540">
    <property type="entry name" value="P-loop containing nucleoside triphosphate hydrolases"/>
    <property type="match status" value="1"/>
</dbReference>
<name>A0A2W1JMI7_9CYAN</name>
<feature type="transmembrane region" description="Helical" evidence="5">
    <location>
        <begin position="9"/>
        <end position="24"/>
    </location>
</feature>
<dbReference type="EMBL" id="PQWO01000002">
    <property type="protein sequence ID" value="PZD74528.1"/>
    <property type="molecule type" value="Genomic_DNA"/>
</dbReference>
<dbReference type="AlphaFoldDB" id="A0A2W1JMI7"/>
<protein>
    <recommendedName>
        <fullName evidence="8">DUF697 domain-containing protein</fullName>
    </recommendedName>
</protein>
<dbReference type="GO" id="GO:0016020">
    <property type="term" value="C:membrane"/>
    <property type="evidence" value="ECO:0007669"/>
    <property type="project" value="UniProtKB-SubCell"/>
</dbReference>
<accession>A0A2W1JMI7</accession>
<dbReference type="Gene3D" id="3.40.50.300">
    <property type="entry name" value="P-loop containing nucleotide triphosphate hydrolases"/>
    <property type="match status" value="1"/>
</dbReference>
<evidence type="ECO:0000256" key="5">
    <source>
        <dbReference type="SAM" id="Phobius"/>
    </source>
</evidence>
<keyword evidence="3 5" id="KW-1133">Transmembrane helix</keyword>
<gene>
    <name evidence="6" type="ORF">C1752_00959</name>
</gene>
<dbReference type="RefSeq" id="WP_110984917.1">
    <property type="nucleotide sequence ID" value="NZ_CAWNWM010000002.1"/>
</dbReference>
<comment type="caution">
    <text evidence="6">The sequence shown here is derived from an EMBL/GenBank/DDBJ whole genome shotgun (WGS) entry which is preliminary data.</text>
</comment>
<keyword evidence="4 5" id="KW-0472">Membrane</keyword>